<keyword evidence="4" id="KW-1185">Reference proteome</keyword>
<feature type="compositionally biased region" description="Basic and acidic residues" evidence="1">
    <location>
        <begin position="269"/>
        <end position="279"/>
    </location>
</feature>
<reference evidence="3 4" key="1">
    <citation type="submission" date="2024-04" db="EMBL/GenBank/DDBJ databases">
        <authorList>
            <person name="Waldvogel A.-M."/>
            <person name="Schoenle A."/>
        </authorList>
    </citation>
    <scope>NUCLEOTIDE SEQUENCE [LARGE SCALE GENOMIC DNA]</scope>
</reference>
<dbReference type="GO" id="GO:0043138">
    <property type="term" value="F:3'-5' DNA helicase activity"/>
    <property type="evidence" value="ECO:0007669"/>
    <property type="project" value="UniProtKB-EC"/>
</dbReference>
<accession>A0AAV2JP70</accession>
<evidence type="ECO:0000259" key="2">
    <source>
        <dbReference type="SMART" id="SM00973"/>
    </source>
</evidence>
<dbReference type="SMART" id="SM00973">
    <property type="entry name" value="Sec63"/>
    <property type="match status" value="1"/>
</dbReference>
<gene>
    <name evidence="3" type="ORF">KC01_LOCUS10397</name>
</gene>
<dbReference type="SUPFAM" id="SSF158702">
    <property type="entry name" value="Sec63 N-terminal domain-like"/>
    <property type="match status" value="1"/>
</dbReference>
<feature type="region of interest" description="Disordered" evidence="1">
    <location>
        <begin position="255"/>
        <end position="282"/>
    </location>
</feature>
<dbReference type="GO" id="GO:0016787">
    <property type="term" value="F:hydrolase activity"/>
    <property type="evidence" value="ECO:0007669"/>
    <property type="project" value="UniProtKB-KW"/>
</dbReference>
<dbReference type="AlphaFoldDB" id="A0AAV2JP70"/>
<evidence type="ECO:0000313" key="3">
    <source>
        <dbReference type="EMBL" id="CAL1579332.1"/>
    </source>
</evidence>
<organism evidence="3 4">
    <name type="scientific">Knipowitschia caucasica</name>
    <name type="common">Caucasian dwarf goby</name>
    <name type="synonym">Pomatoschistus caucasicus</name>
    <dbReference type="NCBI Taxonomy" id="637954"/>
    <lineage>
        <taxon>Eukaryota</taxon>
        <taxon>Metazoa</taxon>
        <taxon>Chordata</taxon>
        <taxon>Craniata</taxon>
        <taxon>Vertebrata</taxon>
        <taxon>Euteleostomi</taxon>
        <taxon>Actinopterygii</taxon>
        <taxon>Neopterygii</taxon>
        <taxon>Teleostei</taxon>
        <taxon>Neoteleostei</taxon>
        <taxon>Acanthomorphata</taxon>
        <taxon>Gobiaria</taxon>
        <taxon>Gobiiformes</taxon>
        <taxon>Gobioidei</taxon>
        <taxon>Gobiidae</taxon>
        <taxon>Gobiinae</taxon>
        <taxon>Knipowitschia</taxon>
    </lineage>
</organism>
<dbReference type="PANTHER" id="PTHR47835:SF3">
    <property type="entry name" value="HELICASE FOR MEIOSIS 1"/>
    <property type="match status" value="1"/>
</dbReference>
<proteinExistence type="predicted"/>
<feature type="compositionally biased region" description="Polar residues" evidence="1">
    <location>
        <begin position="255"/>
        <end position="266"/>
    </location>
</feature>
<feature type="region of interest" description="Disordered" evidence="1">
    <location>
        <begin position="421"/>
        <end position="457"/>
    </location>
</feature>
<dbReference type="Gene3D" id="1.10.3380.10">
    <property type="entry name" value="Sec63 N-terminal domain-like domain"/>
    <property type="match status" value="1"/>
</dbReference>
<dbReference type="PANTHER" id="PTHR47835">
    <property type="entry name" value="HFM1, ATP DEPENDENT DNA HELICASE HOMOLOG"/>
    <property type="match status" value="1"/>
</dbReference>
<name>A0AAV2JP70_KNICA</name>
<dbReference type="InterPro" id="IPR052247">
    <property type="entry name" value="Meiotic_Crossover_Helicase"/>
</dbReference>
<dbReference type="Proteomes" id="UP001497482">
    <property type="component" value="Chromosome 14"/>
</dbReference>
<protein>
    <recommendedName>
        <fullName evidence="2">SEC63 domain-containing protein</fullName>
    </recommendedName>
</protein>
<dbReference type="GO" id="GO:0051321">
    <property type="term" value="P:meiotic cell cycle"/>
    <property type="evidence" value="ECO:0007669"/>
    <property type="project" value="UniProtKB-KW"/>
</dbReference>
<feature type="domain" description="SEC63" evidence="2">
    <location>
        <begin position="1"/>
        <end position="245"/>
    </location>
</feature>
<dbReference type="Pfam" id="PF02889">
    <property type="entry name" value="Sec63"/>
    <property type="match status" value="1"/>
</dbReference>
<evidence type="ECO:0000256" key="1">
    <source>
        <dbReference type="SAM" id="MobiDB-lite"/>
    </source>
</evidence>
<dbReference type="EMBL" id="OZ035836">
    <property type="protein sequence ID" value="CAL1579332.1"/>
    <property type="molecule type" value="Genomic_DNA"/>
</dbReference>
<sequence length="598" mass="66737">MEGKVRSNDMKVNCLIQAQMGAFTIQEFGLIQDTAKIFRNGLRIGRCLCEFLSLMKTGFSAVLGAVILSKCFRAKLWENSPYISRQLEKIGPSLSAAMVNAGLTTFSKIEETNAREIELILNRHPPFGNQIREAVIHLPKYELTVEQLPRYGPFTAEIVVKVNLKNLPQLLSKRTAPDQHYTTVVIGDADNNVLYLQKVSDTVLIKSKLWSKRVELSRASKGPEISVHLVSSDYVGLDIQQKFNVFYSGAANSDASNQSLTQNTKPATLKKEPREKREYGAVSQDSGNKRECNHFCKNKDLCAHDCCKTGVTIPKRRFANYEFSSYLNDLKTRSESVVQTPVKRLKMKMGGEEQTYRKIQKYAYQPKERMHIGQSYAEVPSTPYVETVDLTQDQELYDEYCNDVLEQRPHVYDTYHNAVSMAPSHVPTTSSSRRPPGPGPGPGWEPQRSRQSPLIPDISFDLGDEWDDFDEDNLIDASEALGGAPSVQYNKTGFVAPSVPCVSSSATPMRSTASRIKTETLSPLPVLQPQNRLTLDLNKKAPGQKQGTFVDQKPAETRSSQVPLSCFGFFSQMDSAAAAVNNNVKEEDAFIGIFDGIF</sequence>
<dbReference type="InterPro" id="IPR004179">
    <property type="entry name" value="Sec63-dom"/>
</dbReference>
<evidence type="ECO:0000313" key="4">
    <source>
        <dbReference type="Proteomes" id="UP001497482"/>
    </source>
</evidence>